<gene>
    <name evidence="3" type="ORF">BDV28DRAFT_146106</name>
</gene>
<reference evidence="4" key="1">
    <citation type="submission" date="2019-04" db="EMBL/GenBank/DDBJ databases">
        <title>Friends and foes A comparative genomics studyof 23 Aspergillus species from section Flavi.</title>
        <authorList>
            <consortium name="DOE Joint Genome Institute"/>
            <person name="Kjaerbolling I."/>
            <person name="Vesth T."/>
            <person name="Frisvad J.C."/>
            <person name="Nybo J.L."/>
            <person name="Theobald S."/>
            <person name="Kildgaard S."/>
            <person name="Isbrandt T."/>
            <person name="Kuo A."/>
            <person name="Sato A."/>
            <person name="Lyhne E.K."/>
            <person name="Kogle M.E."/>
            <person name="Wiebenga A."/>
            <person name="Kun R.S."/>
            <person name="Lubbers R.J."/>
            <person name="Makela M.R."/>
            <person name="Barry K."/>
            <person name="Chovatia M."/>
            <person name="Clum A."/>
            <person name="Daum C."/>
            <person name="Haridas S."/>
            <person name="He G."/>
            <person name="LaButti K."/>
            <person name="Lipzen A."/>
            <person name="Mondo S."/>
            <person name="Riley R."/>
            <person name="Salamov A."/>
            <person name="Simmons B.A."/>
            <person name="Magnuson J.K."/>
            <person name="Henrissat B."/>
            <person name="Mortensen U.H."/>
            <person name="Larsen T.O."/>
            <person name="Devries R.P."/>
            <person name="Grigoriev I.V."/>
            <person name="Machida M."/>
            <person name="Baker S.E."/>
            <person name="Andersen M.R."/>
        </authorList>
    </citation>
    <scope>NUCLEOTIDE SEQUENCE [LARGE SCALE GENOMIC DNA]</scope>
    <source>
        <strain evidence="4">CBS 553.77</strain>
    </source>
</reference>
<sequence>MAQFSRQIVLHLLVYCIFTLGITLALGDSTDPSLHSQSIEKRAKVPLIPSVGEALNHLKKPAKGQSLFFQAEAIISASKYAQANNLWLLGDADDGSQWATFEGGPFMVYNVLRTRGQPTWDNNELQMAQAAVCNAYAHNAHGDTIVILPYREPRRFSFWHGELEMLKRNPNVGKILAYDMKDGTRMPEGAPRELWPEKQPKTEHAG</sequence>
<accession>A0A5N6ZCQ7</accession>
<feature type="region of interest" description="Disordered" evidence="1">
    <location>
        <begin position="183"/>
        <end position="206"/>
    </location>
</feature>
<dbReference type="OrthoDB" id="4522839at2759"/>
<keyword evidence="4" id="KW-1185">Reference proteome</keyword>
<organism evidence="3 4">
    <name type="scientific">Aspergillus coremiiformis</name>
    <dbReference type="NCBI Taxonomy" id="138285"/>
    <lineage>
        <taxon>Eukaryota</taxon>
        <taxon>Fungi</taxon>
        <taxon>Dikarya</taxon>
        <taxon>Ascomycota</taxon>
        <taxon>Pezizomycotina</taxon>
        <taxon>Eurotiomycetes</taxon>
        <taxon>Eurotiomycetidae</taxon>
        <taxon>Eurotiales</taxon>
        <taxon>Aspergillaceae</taxon>
        <taxon>Aspergillus</taxon>
        <taxon>Aspergillus subgen. Circumdati</taxon>
    </lineage>
</organism>
<evidence type="ECO:0000313" key="3">
    <source>
        <dbReference type="EMBL" id="KAE8355432.1"/>
    </source>
</evidence>
<evidence type="ECO:0000313" key="4">
    <source>
        <dbReference type="Proteomes" id="UP000327118"/>
    </source>
</evidence>
<dbReference type="Proteomes" id="UP000327118">
    <property type="component" value="Unassembled WGS sequence"/>
</dbReference>
<name>A0A5N6ZCQ7_9EURO</name>
<keyword evidence="2" id="KW-0732">Signal</keyword>
<feature type="chain" id="PRO_5024787202" evidence="2">
    <location>
        <begin position="28"/>
        <end position="206"/>
    </location>
</feature>
<dbReference type="EMBL" id="ML739052">
    <property type="protein sequence ID" value="KAE8355432.1"/>
    <property type="molecule type" value="Genomic_DNA"/>
</dbReference>
<protein>
    <submittedName>
        <fullName evidence="3">Uncharacterized protein</fullName>
    </submittedName>
</protein>
<dbReference type="AlphaFoldDB" id="A0A5N6ZCQ7"/>
<evidence type="ECO:0000256" key="1">
    <source>
        <dbReference type="SAM" id="MobiDB-lite"/>
    </source>
</evidence>
<feature type="signal peptide" evidence="2">
    <location>
        <begin position="1"/>
        <end position="27"/>
    </location>
</feature>
<evidence type="ECO:0000256" key="2">
    <source>
        <dbReference type="SAM" id="SignalP"/>
    </source>
</evidence>
<proteinExistence type="predicted"/>